<protein>
    <recommendedName>
        <fullName evidence="2">Retroviral polymerase SH3-like domain-containing protein</fullName>
    </recommendedName>
</protein>
<evidence type="ECO:0000313" key="3">
    <source>
        <dbReference type="EMBL" id="KAI5342034.1"/>
    </source>
</evidence>
<dbReference type="InterPro" id="IPR057670">
    <property type="entry name" value="SH3_retrovirus"/>
</dbReference>
<proteinExistence type="predicted"/>
<evidence type="ECO:0000256" key="1">
    <source>
        <dbReference type="SAM" id="Phobius"/>
    </source>
</evidence>
<comment type="caution">
    <text evidence="3">The sequence shown here is derived from an EMBL/GenBank/DDBJ whole genome shotgun (WGS) entry which is preliminary data.</text>
</comment>
<reference evidence="3 4" key="1">
    <citation type="journal article" date="2022" name="G3 (Bethesda)">
        <title>Whole-genome sequence and methylome profiling of the almond [Prunus dulcis (Mill.) D.A. Webb] cultivar 'Nonpareil'.</title>
        <authorList>
            <person name="D'Amico-Willman K.M."/>
            <person name="Ouma W.Z."/>
            <person name="Meulia T."/>
            <person name="Sideli G.M."/>
            <person name="Gradziel T.M."/>
            <person name="Fresnedo-Ramirez J."/>
        </authorList>
    </citation>
    <scope>NUCLEOTIDE SEQUENCE [LARGE SCALE GENOMIC DNA]</scope>
    <source>
        <strain evidence="3">Clone GOH B32 T37-40</strain>
    </source>
</reference>
<dbReference type="PANTHER" id="PTHR42648:SF22">
    <property type="entry name" value="REVERSE TRANSCRIPTASE TY1_COPIA-TYPE DOMAIN-CONTAINING PROTEIN"/>
    <property type="match status" value="1"/>
</dbReference>
<gene>
    <name evidence="3" type="ORF">L3X38_009909</name>
</gene>
<keyword evidence="1" id="KW-0472">Membrane</keyword>
<keyword evidence="4" id="KW-1185">Reference proteome</keyword>
<keyword evidence="1" id="KW-1133">Transmembrane helix</keyword>
<evidence type="ECO:0000259" key="2">
    <source>
        <dbReference type="Pfam" id="PF25597"/>
    </source>
</evidence>
<dbReference type="Proteomes" id="UP001054821">
    <property type="component" value="Chromosome 2"/>
</dbReference>
<name>A0AAD4WG51_PRUDU</name>
<accession>A0AAD4WG51</accession>
<feature type="transmembrane region" description="Helical" evidence="1">
    <location>
        <begin position="87"/>
        <end position="108"/>
    </location>
</feature>
<feature type="domain" description="Retroviral polymerase SH3-like" evidence="2">
    <location>
        <begin position="102"/>
        <end position="164"/>
    </location>
</feature>
<feature type="transmembrane region" description="Helical" evidence="1">
    <location>
        <begin position="44"/>
        <end position="66"/>
    </location>
</feature>
<organism evidence="3 4">
    <name type="scientific">Prunus dulcis</name>
    <name type="common">Almond</name>
    <name type="synonym">Amygdalus dulcis</name>
    <dbReference type="NCBI Taxonomy" id="3755"/>
    <lineage>
        <taxon>Eukaryota</taxon>
        <taxon>Viridiplantae</taxon>
        <taxon>Streptophyta</taxon>
        <taxon>Embryophyta</taxon>
        <taxon>Tracheophyta</taxon>
        <taxon>Spermatophyta</taxon>
        <taxon>Magnoliopsida</taxon>
        <taxon>eudicotyledons</taxon>
        <taxon>Gunneridae</taxon>
        <taxon>Pentapetalae</taxon>
        <taxon>rosids</taxon>
        <taxon>fabids</taxon>
        <taxon>Rosales</taxon>
        <taxon>Rosaceae</taxon>
        <taxon>Amygdaloideae</taxon>
        <taxon>Amygdaleae</taxon>
        <taxon>Prunus</taxon>
    </lineage>
</organism>
<sequence>MSKISTGFVLNPEEFGDIQTREIFGRGTKNRGLYYVDDVATSQILAVACALLLLWMDAVTYAVYLLNRLPSRVLDFQTPMQVLTHHISASSMLTLSPKVFGCVIYVHLHQNKRSKQDPCALRCVFLGFSTHQKGYRCYHRATRRLYVSIDVTFIKNEMFFSDTPNHVLQGETSSEGHKWLDLQGKVILDSLIHWSNLPNLLHQSNLLH</sequence>
<dbReference type="AlphaFoldDB" id="A0AAD4WG51"/>
<dbReference type="InterPro" id="IPR039537">
    <property type="entry name" value="Retrotran_Ty1/copia-like"/>
</dbReference>
<keyword evidence="1" id="KW-0812">Transmembrane</keyword>
<dbReference type="Pfam" id="PF25597">
    <property type="entry name" value="SH3_retrovirus"/>
    <property type="match status" value="1"/>
</dbReference>
<dbReference type="EMBL" id="JAJFAZ020000002">
    <property type="protein sequence ID" value="KAI5342034.1"/>
    <property type="molecule type" value="Genomic_DNA"/>
</dbReference>
<evidence type="ECO:0000313" key="4">
    <source>
        <dbReference type="Proteomes" id="UP001054821"/>
    </source>
</evidence>
<dbReference type="PANTHER" id="PTHR42648">
    <property type="entry name" value="TRANSPOSASE, PUTATIVE-RELATED"/>
    <property type="match status" value="1"/>
</dbReference>